<proteinExistence type="predicted"/>
<evidence type="ECO:0000313" key="1">
    <source>
        <dbReference type="EMBL" id="PFH45081.1"/>
    </source>
</evidence>
<keyword evidence="2" id="KW-1185">Reference proteome</keyword>
<dbReference type="AlphaFoldDB" id="A0A2A9NA10"/>
<accession>A0A2A9NA10</accession>
<protein>
    <submittedName>
        <fullName evidence="1">Uncharacterized protein</fullName>
    </submittedName>
</protein>
<dbReference type="Proteomes" id="UP000242287">
    <property type="component" value="Unassembled WGS sequence"/>
</dbReference>
<sequence length="106" mass="11504">MESEVQALQKAIHLLSHYKPPSSSSSGLLGHVVLYTDSRPAIYLFLNMTHGTTSSSGGALATRELHSTRELINSLKYTPLLPLTKTHHHTINAHTTEISLTAGNTT</sequence>
<gene>
    <name evidence="1" type="ORF">AMATHDRAFT_10056</name>
</gene>
<organism evidence="1 2">
    <name type="scientific">Amanita thiersii Skay4041</name>
    <dbReference type="NCBI Taxonomy" id="703135"/>
    <lineage>
        <taxon>Eukaryota</taxon>
        <taxon>Fungi</taxon>
        <taxon>Dikarya</taxon>
        <taxon>Basidiomycota</taxon>
        <taxon>Agaricomycotina</taxon>
        <taxon>Agaricomycetes</taxon>
        <taxon>Agaricomycetidae</taxon>
        <taxon>Agaricales</taxon>
        <taxon>Pluteineae</taxon>
        <taxon>Amanitaceae</taxon>
        <taxon>Amanita</taxon>
    </lineage>
</organism>
<reference evidence="1 2" key="1">
    <citation type="submission" date="2014-02" db="EMBL/GenBank/DDBJ databases">
        <title>Transposable element dynamics among asymbiotic and ectomycorrhizal Amanita fungi.</title>
        <authorList>
            <consortium name="DOE Joint Genome Institute"/>
            <person name="Hess J."/>
            <person name="Skrede I."/>
            <person name="Wolfe B."/>
            <person name="LaButti K."/>
            <person name="Ohm R.A."/>
            <person name="Grigoriev I.V."/>
            <person name="Pringle A."/>
        </authorList>
    </citation>
    <scope>NUCLEOTIDE SEQUENCE [LARGE SCALE GENOMIC DNA]</scope>
    <source>
        <strain evidence="1 2">SKay4041</strain>
    </source>
</reference>
<dbReference type="EMBL" id="KZ302575">
    <property type="protein sequence ID" value="PFH45081.1"/>
    <property type="molecule type" value="Genomic_DNA"/>
</dbReference>
<evidence type="ECO:0000313" key="2">
    <source>
        <dbReference type="Proteomes" id="UP000242287"/>
    </source>
</evidence>
<name>A0A2A9NA10_9AGAR</name>